<gene>
    <name evidence="2" type="ORF">N791_03470</name>
</gene>
<dbReference type="PANTHER" id="PTHR13696">
    <property type="entry name" value="P-LOOP CONTAINING NUCLEOSIDE TRIPHOSPHATE HYDROLASE"/>
    <property type="match status" value="1"/>
</dbReference>
<sequence length="257" mass="27860">MQIWAIANQKGGVGKTTTSLLLSRGLAQMEQRVLLVDLDPHASLTRAFGVPTDPPPPGTHDIFSDLGGADLGNLARRTPIPGLLMVAAQPALATLERRGATQPGLGLALGRALHAARGRYDYVVLDCPPTLGLLMVNALAAADRLVVPSQTDPLAMHGLADMLRTAEMVERSRRRPLPRHIIPTLYDRRTRAGVQVLGQLKDMYEGMVWPRAIPMDTRLREAQTLVAEEPPTGRGAEAYESALRWLLAALPRQQEAA</sequence>
<keyword evidence="3" id="KW-1185">Reference proteome</keyword>
<dbReference type="AlphaFoldDB" id="A0A0A0M8D8"/>
<feature type="domain" description="AAA" evidence="1">
    <location>
        <begin position="1"/>
        <end position="174"/>
    </location>
</feature>
<dbReference type="InterPro" id="IPR025669">
    <property type="entry name" value="AAA_dom"/>
</dbReference>
<accession>A0A0A0M8D8</accession>
<dbReference type="RefSeq" id="WP_027069403.1">
    <property type="nucleotide sequence ID" value="NZ_AUHT01000006.1"/>
</dbReference>
<dbReference type="Gene3D" id="3.40.50.300">
    <property type="entry name" value="P-loop containing nucleotide triphosphate hydrolases"/>
    <property type="match status" value="1"/>
</dbReference>
<reference evidence="2 3" key="1">
    <citation type="submission" date="2013-08" db="EMBL/GenBank/DDBJ databases">
        <title>Genomic analysis of Lysobacter defluvii.</title>
        <authorList>
            <person name="Wang Q."/>
            <person name="Wang G."/>
        </authorList>
    </citation>
    <scope>NUCLEOTIDE SEQUENCE [LARGE SCALE GENOMIC DNA]</scope>
    <source>
        <strain evidence="2 3">IMMIB APB-9</strain>
    </source>
</reference>
<dbReference type="InterPro" id="IPR050678">
    <property type="entry name" value="DNA_Partitioning_ATPase"/>
</dbReference>
<dbReference type="InterPro" id="IPR027417">
    <property type="entry name" value="P-loop_NTPase"/>
</dbReference>
<dbReference type="STRING" id="1385515.GCA_000423325_00945"/>
<comment type="caution">
    <text evidence="2">The sequence shown here is derived from an EMBL/GenBank/DDBJ whole genome shotgun (WGS) entry which is preliminary data.</text>
</comment>
<proteinExistence type="predicted"/>
<dbReference type="Pfam" id="PF13614">
    <property type="entry name" value="AAA_31"/>
    <property type="match status" value="1"/>
</dbReference>
<name>A0A0A0M8D8_9GAMM</name>
<dbReference type="CDD" id="cd02042">
    <property type="entry name" value="ParAB_family"/>
    <property type="match status" value="1"/>
</dbReference>
<evidence type="ECO:0000259" key="1">
    <source>
        <dbReference type="Pfam" id="PF13614"/>
    </source>
</evidence>
<dbReference type="SUPFAM" id="SSF52540">
    <property type="entry name" value="P-loop containing nucleoside triphosphate hydrolases"/>
    <property type="match status" value="1"/>
</dbReference>
<evidence type="ECO:0000313" key="3">
    <source>
        <dbReference type="Proteomes" id="UP000030003"/>
    </source>
</evidence>
<dbReference type="OrthoDB" id="9815116at2"/>
<evidence type="ECO:0000313" key="2">
    <source>
        <dbReference type="EMBL" id="KGO98287.1"/>
    </source>
</evidence>
<organism evidence="2 3">
    <name type="scientific">Lysobacter defluvii IMMIB APB-9 = DSM 18482</name>
    <dbReference type="NCBI Taxonomy" id="1385515"/>
    <lineage>
        <taxon>Bacteria</taxon>
        <taxon>Pseudomonadati</taxon>
        <taxon>Pseudomonadota</taxon>
        <taxon>Gammaproteobacteria</taxon>
        <taxon>Lysobacterales</taxon>
        <taxon>Lysobacteraceae</taxon>
        <taxon>Novilysobacter</taxon>
    </lineage>
</organism>
<dbReference type="eggNOG" id="COG1192">
    <property type="taxonomic scope" value="Bacteria"/>
</dbReference>
<dbReference type="EMBL" id="AVBH01000102">
    <property type="protein sequence ID" value="KGO98287.1"/>
    <property type="molecule type" value="Genomic_DNA"/>
</dbReference>
<protein>
    <submittedName>
        <fullName evidence="2">Plasmid partitioning protein ParA</fullName>
    </submittedName>
</protein>
<dbReference type="PANTHER" id="PTHR13696:SF69">
    <property type="entry name" value="PLASMID PARTITIONING PROTEIN-RELATED"/>
    <property type="match status" value="1"/>
</dbReference>
<dbReference type="Proteomes" id="UP000030003">
    <property type="component" value="Unassembled WGS sequence"/>
</dbReference>